<dbReference type="AlphaFoldDB" id="A0A1H5SCN9"/>
<accession>A0A1H5SCN9</accession>
<evidence type="ECO:0000256" key="3">
    <source>
        <dbReference type="ARBA" id="ARBA00023027"/>
    </source>
</evidence>
<feature type="domain" description="D-isomer specific 2-hydroxyacid dehydrogenase catalytic" evidence="5">
    <location>
        <begin position="28"/>
        <end position="311"/>
    </location>
</feature>
<organism evidence="7 8">
    <name type="scientific">Bosea lathyri</name>
    <dbReference type="NCBI Taxonomy" id="1036778"/>
    <lineage>
        <taxon>Bacteria</taxon>
        <taxon>Pseudomonadati</taxon>
        <taxon>Pseudomonadota</taxon>
        <taxon>Alphaproteobacteria</taxon>
        <taxon>Hyphomicrobiales</taxon>
        <taxon>Boseaceae</taxon>
        <taxon>Bosea</taxon>
    </lineage>
</organism>
<dbReference type="Pfam" id="PF02826">
    <property type="entry name" value="2-Hacid_dh_C"/>
    <property type="match status" value="1"/>
</dbReference>
<dbReference type="InterPro" id="IPR036291">
    <property type="entry name" value="NAD(P)-bd_dom_sf"/>
</dbReference>
<gene>
    <name evidence="7" type="ORF">SAMN04488115_101197</name>
</gene>
<evidence type="ECO:0000256" key="1">
    <source>
        <dbReference type="ARBA" id="ARBA00005854"/>
    </source>
</evidence>
<dbReference type="InterPro" id="IPR029753">
    <property type="entry name" value="D-isomer_DH_CS"/>
</dbReference>
<proteinExistence type="inferred from homology"/>
<dbReference type="SUPFAM" id="SSF51735">
    <property type="entry name" value="NAD(P)-binding Rossmann-fold domains"/>
    <property type="match status" value="1"/>
</dbReference>
<dbReference type="InterPro" id="IPR006139">
    <property type="entry name" value="D-isomer_2_OHA_DH_cat_dom"/>
</dbReference>
<dbReference type="Gene3D" id="3.40.50.720">
    <property type="entry name" value="NAD(P)-binding Rossmann-like Domain"/>
    <property type="match status" value="2"/>
</dbReference>
<evidence type="ECO:0000256" key="2">
    <source>
        <dbReference type="ARBA" id="ARBA00023002"/>
    </source>
</evidence>
<protein>
    <submittedName>
        <fullName evidence="7">Lactate dehydrogenase</fullName>
    </submittedName>
</protein>
<dbReference type="InterPro" id="IPR050857">
    <property type="entry name" value="D-2-hydroxyacid_DH"/>
</dbReference>
<sequence length="323" mass="34948">MIRIAVLDDYQNVARGYADWSSLGPDVVVDVFNEPMSVEAAAERLAGYEVLCLMRERLPLPRSLIERLAALRLVIVTGGRTRVIDFAAAIERGITVCHTSAGESEYATPELAWALMLAAARHLPDEHQRMRHNGWQETIGTTLGGKTLGLIGLGKLGSRMAPIGKAFGMSVIAWSQNLTAERAAEHGVTAVDKRTLFKTADAISIHVPYSERSKDLVGEAELAAMKLGAILVNTSRGPIVNEAALLAALQDGRIRAGLDVFDIEPLPKDHPLRHAPNVVLTPHLGFVTEGAYRAFYQDMVDGIRAWRAGSPIRILAAPGQPSP</sequence>
<dbReference type="CDD" id="cd12169">
    <property type="entry name" value="PGDH_like_1"/>
    <property type="match status" value="1"/>
</dbReference>
<feature type="domain" description="D-isomer specific 2-hydroxyacid dehydrogenase NAD-binding" evidence="6">
    <location>
        <begin position="114"/>
        <end position="285"/>
    </location>
</feature>
<evidence type="ECO:0000259" key="6">
    <source>
        <dbReference type="Pfam" id="PF02826"/>
    </source>
</evidence>
<dbReference type="GO" id="GO:0016616">
    <property type="term" value="F:oxidoreductase activity, acting on the CH-OH group of donors, NAD or NADP as acceptor"/>
    <property type="evidence" value="ECO:0007669"/>
    <property type="project" value="InterPro"/>
</dbReference>
<reference evidence="7 8" key="1">
    <citation type="submission" date="2016-10" db="EMBL/GenBank/DDBJ databases">
        <authorList>
            <person name="de Groot N.N."/>
        </authorList>
    </citation>
    <scope>NUCLEOTIDE SEQUENCE [LARGE SCALE GENOMIC DNA]</scope>
    <source>
        <strain evidence="7 8">DSM 26656</strain>
    </source>
</reference>
<keyword evidence="8" id="KW-1185">Reference proteome</keyword>
<name>A0A1H5SCN9_9HYPH</name>
<dbReference type="RefSeq" id="WP_200827885.1">
    <property type="nucleotide sequence ID" value="NZ_FNUY01000001.1"/>
</dbReference>
<keyword evidence="3" id="KW-0520">NAD</keyword>
<dbReference type="InterPro" id="IPR006140">
    <property type="entry name" value="D-isomer_DH_NAD-bd"/>
</dbReference>
<evidence type="ECO:0000256" key="4">
    <source>
        <dbReference type="RuleBase" id="RU003719"/>
    </source>
</evidence>
<comment type="similarity">
    <text evidence="1 4">Belongs to the D-isomer specific 2-hydroxyacid dehydrogenase family.</text>
</comment>
<dbReference type="Pfam" id="PF00389">
    <property type="entry name" value="2-Hacid_dh"/>
    <property type="match status" value="1"/>
</dbReference>
<evidence type="ECO:0000313" key="8">
    <source>
        <dbReference type="Proteomes" id="UP000236743"/>
    </source>
</evidence>
<dbReference type="Proteomes" id="UP000236743">
    <property type="component" value="Unassembled WGS sequence"/>
</dbReference>
<dbReference type="PROSITE" id="PS00670">
    <property type="entry name" value="D_2_HYDROXYACID_DH_2"/>
    <property type="match status" value="1"/>
</dbReference>
<dbReference type="PROSITE" id="PS00671">
    <property type="entry name" value="D_2_HYDROXYACID_DH_3"/>
    <property type="match status" value="1"/>
</dbReference>
<evidence type="ECO:0000259" key="5">
    <source>
        <dbReference type="Pfam" id="PF00389"/>
    </source>
</evidence>
<dbReference type="PANTHER" id="PTHR42789:SF1">
    <property type="entry name" value="D-ISOMER SPECIFIC 2-HYDROXYACID DEHYDROGENASE FAMILY PROTEIN (AFU_ORTHOLOGUE AFUA_6G10090)"/>
    <property type="match status" value="1"/>
</dbReference>
<dbReference type="EMBL" id="FNUY01000001">
    <property type="protein sequence ID" value="SEF47591.1"/>
    <property type="molecule type" value="Genomic_DNA"/>
</dbReference>
<evidence type="ECO:0000313" key="7">
    <source>
        <dbReference type="EMBL" id="SEF47591.1"/>
    </source>
</evidence>
<keyword evidence="2 4" id="KW-0560">Oxidoreductase</keyword>
<dbReference type="PANTHER" id="PTHR42789">
    <property type="entry name" value="D-ISOMER SPECIFIC 2-HYDROXYACID DEHYDROGENASE FAMILY PROTEIN (AFU_ORTHOLOGUE AFUA_6G10090)"/>
    <property type="match status" value="1"/>
</dbReference>
<dbReference type="GO" id="GO:0051287">
    <property type="term" value="F:NAD binding"/>
    <property type="evidence" value="ECO:0007669"/>
    <property type="project" value="InterPro"/>
</dbReference>
<dbReference type="SUPFAM" id="SSF52283">
    <property type="entry name" value="Formate/glycerate dehydrogenase catalytic domain-like"/>
    <property type="match status" value="1"/>
</dbReference>